<dbReference type="InterPro" id="IPR001855">
    <property type="entry name" value="Defensin_beta-like"/>
</dbReference>
<reference evidence="2 3" key="1">
    <citation type="submission" date="2014-04" db="EMBL/GenBank/DDBJ databases">
        <title>Genome evolution of avian class.</title>
        <authorList>
            <person name="Zhang G."/>
            <person name="Li C."/>
        </authorList>
    </citation>
    <scope>NUCLEOTIDE SEQUENCE [LARGE SCALE GENOMIC DNA]</scope>
    <source>
        <strain evidence="2">BGI_N333</strain>
    </source>
</reference>
<evidence type="ECO:0000313" key="2">
    <source>
        <dbReference type="EMBL" id="KFQ55322.1"/>
    </source>
</evidence>
<dbReference type="SUPFAM" id="SSF57392">
    <property type="entry name" value="Defensin-like"/>
    <property type="match status" value="1"/>
</dbReference>
<feature type="non-terminal residue" evidence="2">
    <location>
        <position position="1"/>
    </location>
</feature>
<dbReference type="EMBL" id="KK947157">
    <property type="protein sequence ID" value="KFQ55322.1"/>
    <property type="molecule type" value="Genomic_DNA"/>
</dbReference>
<proteinExistence type="predicted"/>
<dbReference type="Pfam" id="PF00711">
    <property type="entry name" value="Defensin_beta"/>
    <property type="match status" value="1"/>
</dbReference>
<accession>A0A091T9T0</accession>
<name>A0A091T9T0_NESNO</name>
<keyword evidence="3" id="KW-1185">Reference proteome</keyword>
<protein>
    <submittedName>
        <fullName evidence="2">Gallinacin-12</fullName>
    </submittedName>
</protein>
<organism evidence="2 3">
    <name type="scientific">Nestor notabilis</name>
    <name type="common">Kea</name>
    <dbReference type="NCBI Taxonomy" id="176057"/>
    <lineage>
        <taxon>Eukaryota</taxon>
        <taxon>Metazoa</taxon>
        <taxon>Chordata</taxon>
        <taxon>Craniata</taxon>
        <taxon>Vertebrata</taxon>
        <taxon>Euteleostomi</taxon>
        <taxon>Archelosauria</taxon>
        <taxon>Archosauria</taxon>
        <taxon>Dinosauria</taxon>
        <taxon>Saurischia</taxon>
        <taxon>Theropoda</taxon>
        <taxon>Coelurosauria</taxon>
        <taxon>Aves</taxon>
        <taxon>Neognathae</taxon>
        <taxon>Neoaves</taxon>
        <taxon>Telluraves</taxon>
        <taxon>Australaves</taxon>
        <taxon>Psittaciformes</taxon>
        <taxon>Psittacidae</taxon>
        <taxon>Nestor</taxon>
    </lineage>
</organism>
<dbReference type="GO" id="GO:0005576">
    <property type="term" value="C:extracellular region"/>
    <property type="evidence" value="ECO:0007669"/>
    <property type="project" value="InterPro"/>
</dbReference>
<feature type="non-terminal residue" evidence="2">
    <location>
        <position position="58"/>
    </location>
</feature>
<dbReference type="Proteomes" id="UP000053840">
    <property type="component" value="Unassembled WGS sequence"/>
</dbReference>
<dbReference type="AlphaFoldDB" id="A0A091T9T0"/>
<evidence type="ECO:0000313" key="3">
    <source>
        <dbReference type="Proteomes" id="UP000053840"/>
    </source>
</evidence>
<sequence>GDALGPFSCKHEGGLCLCKQERGLCRLGSCEPAEYLAGFCFEPIILCCKYLTPPSAKS</sequence>
<feature type="domain" description="Beta-defensin-like" evidence="1">
    <location>
        <begin position="18"/>
        <end position="49"/>
    </location>
</feature>
<dbReference type="GO" id="GO:0006952">
    <property type="term" value="P:defense response"/>
    <property type="evidence" value="ECO:0007669"/>
    <property type="project" value="InterPro"/>
</dbReference>
<gene>
    <name evidence="2" type="ORF">N333_07855</name>
</gene>
<evidence type="ECO:0000259" key="1">
    <source>
        <dbReference type="Pfam" id="PF00711"/>
    </source>
</evidence>